<keyword evidence="1" id="KW-0472">Membrane</keyword>
<dbReference type="SUPFAM" id="SSF81321">
    <property type="entry name" value="Family A G protein-coupled receptor-like"/>
    <property type="match status" value="1"/>
</dbReference>
<evidence type="ECO:0000313" key="3">
    <source>
        <dbReference type="Proteomes" id="UP001152747"/>
    </source>
</evidence>
<feature type="transmembrane region" description="Helical" evidence="1">
    <location>
        <begin position="203"/>
        <end position="220"/>
    </location>
</feature>
<comment type="caution">
    <text evidence="2">The sequence shown here is derived from an EMBL/GenBank/DDBJ whole genome shotgun (WGS) entry which is preliminary data.</text>
</comment>
<accession>A0A9P1N9Z1</accession>
<dbReference type="InterPro" id="IPR019422">
    <property type="entry name" value="7TM_GPCR_serpentine_rcpt_Srh"/>
</dbReference>
<gene>
    <name evidence="2" type="ORF">CAMP_LOCUS15889</name>
</gene>
<name>A0A9P1N9Z1_9PELO</name>
<reference evidence="2" key="1">
    <citation type="submission" date="2022-11" db="EMBL/GenBank/DDBJ databases">
        <authorList>
            <person name="Kikuchi T."/>
        </authorList>
    </citation>
    <scope>NUCLEOTIDE SEQUENCE</scope>
    <source>
        <strain evidence="2">PS1010</strain>
    </source>
</reference>
<dbReference type="PANTHER" id="PTHR46891">
    <property type="entry name" value="SERPENTINE RECEPTOR, CLASS H-RELATED"/>
    <property type="match status" value="1"/>
</dbReference>
<dbReference type="Pfam" id="PF10318">
    <property type="entry name" value="7TM_GPCR_Srh"/>
    <property type="match status" value="1"/>
</dbReference>
<protein>
    <recommendedName>
        <fullName evidence="4">Serpentine Receptor, class H</fullName>
    </recommendedName>
</protein>
<feature type="transmembrane region" description="Helical" evidence="1">
    <location>
        <begin position="63"/>
        <end position="81"/>
    </location>
</feature>
<dbReference type="EMBL" id="CANHGI010000005">
    <property type="protein sequence ID" value="CAI5453252.1"/>
    <property type="molecule type" value="Genomic_DNA"/>
</dbReference>
<feature type="transmembrane region" description="Helical" evidence="1">
    <location>
        <begin position="167"/>
        <end position="191"/>
    </location>
</feature>
<evidence type="ECO:0008006" key="4">
    <source>
        <dbReference type="Google" id="ProtNLM"/>
    </source>
</evidence>
<evidence type="ECO:0000256" key="1">
    <source>
        <dbReference type="SAM" id="Phobius"/>
    </source>
</evidence>
<feature type="transmembrane region" description="Helical" evidence="1">
    <location>
        <begin position="118"/>
        <end position="146"/>
    </location>
</feature>
<keyword evidence="1" id="KW-1133">Transmembrane helix</keyword>
<sequence length="251" mass="29620">MMFIPSTAVGFMGWLEEWKVNYKIQSYLIQVHFVLLSNCILMLFEDRYDVLVAQNSSKRKRVIYHLINLIFGCCIILPIYFEKIDNDKERMMISAKYPEMPPRFFEKQTHVVTTQTNLAIILVFIETILMTSQLLYFPIHTIFYLTKKSSQLSEHTREMQLRFVISLILQVCIPVTVLALPIMFNIVVIYLGIHNQIMNNTTLLIMSTHGFFASLCVIYNHEPYRKFTIRLFLCLTNRIEIEKPKSTIIRF</sequence>
<dbReference type="AlphaFoldDB" id="A0A9P1N9Z1"/>
<proteinExistence type="predicted"/>
<organism evidence="2 3">
    <name type="scientific">Caenorhabditis angaria</name>
    <dbReference type="NCBI Taxonomy" id="860376"/>
    <lineage>
        <taxon>Eukaryota</taxon>
        <taxon>Metazoa</taxon>
        <taxon>Ecdysozoa</taxon>
        <taxon>Nematoda</taxon>
        <taxon>Chromadorea</taxon>
        <taxon>Rhabditida</taxon>
        <taxon>Rhabditina</taxon>
        <taxon>Rhabditomorpha</taxon>
        <taxon>Rhabditoidea</taxon>
        <taxon>Rhabditidae</taxon>
        <taxon>Peloderinae</taxon>
        <taxon>Caenorhabditis</taxon>
    </lineage>
</organism>
<dbReference type="OrthoDB" id="5862289at2759"/>
<keyword evidence="1" id="KW-0812">Transmembrane</keyword>
<dbReference type="Proteomes" id="UP001152747">
    <property type="component" value="Unassembled WGS sequence"/>
</dbReference>
<keyword evidence="3" id="KW-1185">Reference proteome</keyword>
<evidence type="ECO:0000313" key="2">
    <source>
        <dbReference type="EMBL" id="CAI5453252.1"/>
    </source>
</evidence>